<dbReference type="AlphaFoldDB" id="A0A1I7N5I1"/>
<evidence type="ECO:0000313" key="2">
    <source>
        <dbReference type="EMBL" id="SFV29833.1"/>
    </source>
</evidence>
<accession>A0A1I7N5I1</accession>
<dbReference type="STRING" id="429728.SAMN05216456_0849"/>
<keyword evidence="3" id="KW-1185">Reference proteome</keyword>
<feature type="region of interest" description="Disordered" evidence="1">
    <location>
        <begin position="37"/>
        <end position="57"/>
    </location>
</feature>
<protein>
    <submittedName>
        <fullName evidence="2">Uncharacterized protein</fullName>
    </submittedName>
</protein>
<proteinExistence type="predicted"/>
<evidence type="ECO:0000256" key="1">
    <source>
        <dbReference type="SAM" id="MobiDB-lite"/>
    </source>
</evidence>
<gene>
    <name evidence="2" type="ORF">SAMN05216456_0849</name>
</gene>
<dbReference type="Proteomes" id="UP000199074">
    <property type="component" value="Unassembled WGS sequence"/>
</dbReference>
<sequence>MGIGISPPKTDHPVPSDWPTYAKQRIARASLSRHPALMSTLSNGGPPLDDDDTHTPPWGKNGIGRYFEWAAAKKRAFDAPMDIAKLRARRAAMIGLTYDEYVLEILERGRYLSAADGTRIAEIIAKRPVRY</sequence>
<organism evidence="2 3">
    <name type="scientific">Devosia crocina</name>
    <dbReference type="NCBI Taxonomy" id="429728"/>
    <lineage>
        <taxon>Bacteria</taxon>
        <taxon>Pseudomonadati</taxon>
        <taxon>Pseudomonadota</taxon>
        <taxon>Alphaproteobacteria</taxon>
        <taxon>Hyphomicrobiales</taxon>
        <taxon>Devosiaceae</taxon>
        <taxon>Devosia</taxon>
    </lineage>
</organism>
<dbReference type="RefSeq" id="WP_244542762.1">
    <property type="nucleotide sequence ID" value="NZ_FPCK01000001.1"/>
</dbReference>
<dbReference type="EMBL" id="FPCK01000001">
    <property type="protein sequence ID" value="SFV29833.1"/>
    <property type="molecule type" value="Genomic_DNA"/>
</dbReference>
<reference evidence="2 3" key="1">
    <citation type="submission" date="2016-10" db="EMBL/GenBank/DDBJ databases">
        <authorList>
            <person name="de Groot N.N."/>
        </authorList>
    </citation>
    <scope>NUCLEOTIDE SEQUENCE [LARGE SCALE GENOMIC DNA]</scope>
    <source>
        <strain evidence="2 3">IPL20</strain>
    </source>
</reference>
<name>A0A1I7N5I1_9HYPH</name>
<evidence type="ECO:0000313" key="3">
    <source>
        <dbReference type="Proteomes" id="UP000199074"/>
    </source>
</evidence>